<name>A0A1I7Z417_9BILA</name>
<dbReference type="WBParaSite" id="L893_g22706.t1">
    <property type="protein sequence ID" value="L893_g22706.t1"/>
    <property type="gene ID" value="L893_g22706"/>
</dbReference>
<keyword evidence="1" id="KW-1185">Reference proteome</keyword>
<sequence>MLRASGPNPFDSFPWLPVKKEEEAFGWVKKEPEEEFGKENAAPFFLEHVKKEEAHPEAEPAFRVELGKSPPLDDVRFGTVDFKWSPQKLVFRHSQKHCFPSVRVDEEGVHFDDQKLATTVAAFAQTPDR</sequence>
<evidence type="ECO:0000313" key="1">
    <source>
        <dbReference type="Proteomes" id="UP000095287"/>
    </source>
</evidence>
<dbReference type="AlphaFoldDB" id="A0A1I7Z417"/>
<evidence type="ECO:0000313" key="2">
    <source>
        <dbReference type="WBParaSite" id="L893_g22706.t1"/>
    </source>
</evidence>
<proteinExistence type="predicted"/>
<accession>A0A1I7Z417</accession>
<organism evidence="1 2">
    <name type="scientific">Steinernema glaseri</name>
    <dbReference type="NCBI Taxonomy" id="37863"/>
    <lineage>
        <taxon>Eukaryota</taxon>
        <taxon>Metazoa</taxon>
        <taxon>Ecdysozoa</taxon>
        <taxon>Nematoda</taxon>
        <taxon>Chromadorea</taxon>
        <taxon>Rhabditida</taxon>
        <taxon>Tylenchina</taxon>
        <taxon>Panagrolaimomorpha</taxon>
        <taxon>Strongyloidoidea</taxon>
        <taxon>Steinernematidae</taxon>
        <taxon>Steinernema</taxon>
    </lineage>
</organism>
<dbReference type="Proteomes" id="UP000095287">
    <property type="component" value="Unplaced"/>
</dbReference>
<protein>
    <submittedName>
        <fullName evidence="2">Thioredoxin domain-containing protein</fullName>
    </submittedName>
</protein>
<reference evidence="2" key="1">
    <citation type="submission" date="2016-11" db="UniProtKB">
        <authorList>
            <consortium name="WormBaseParasite"/>
        </authorList>
    </citation>
    <scope>IDENTIFICATION</scope>
</reference>